<organism evidence="6 7">
    <name type="scientific">Cladophialophora chaetospira</name>
    <dbReference type="NCBI Taxonomy" id="386627"/>
    <lineage>
        <taxon>Eukaryota</taxon>
        <taxon>Fungi</taxon>
        <taxon>Dikarya</taxon>
        <taxon>Ascomycota</taxon>
        <taxon>Pezizomycotina</taxon>
        <taxon>Eurotiomycetes</taxon>
        <taxon>Chaetothyriomycetidae</taxon>
        <taxon>Chaetothyriales</taxon>
        <taxon>Herpotrichiellaceae</taxon>
        <taxon>Cladophialophora</taxon>
    </lineage>
</organism>
<dbReference type="InterPro" id="IPR050426">
    <property type="entry name" value="Glycosyltransferase_28"/>
</dbReference>
<sequence>MSDPDPPSTPPQKADAIPEIILQEAHAAAAAAQEDEYGRPREPTVSNSSPEGHVRHHGGVSPHLEEAPPPAYNGATYGNLDINQNGLNTGAQVKSDGRIDININQHKNKLTNLLLPALRQQLDMSKRRASAVPEIPEGLGEVDGLPPPPMNIVIQIVGSRGDVQPFVALGQVLKKKFNHRVRIATHPTFKQFVTENGLEFFSIGGDPAELMAFMVKNPGLMPGMDSLKSGDVGKRRKGIYEMITGCWRSCIEAGDGMGLPMTDDNMDTRSFDSAISMRMDPALRPFVADAIIANPPSFAHVHLAEKLGIPLHLMFTMPWSPTQSFPHPLANIISSNTDPTVTNFVTYALVDMLTWQGLGDVINNFRERSLGLEPVSIMWAPGMVSRLRIPWTYCWSPALIPKPADWGSYIDISGFFFLNLSTNYTPPQDLADFLAAGPPPVYIGFGSIVVDDPNAMTKMIFEAIKKTGQRAIVSKGWGGLGANELGIPEGVYMVGNCPHDWLFQHVSCVVHHGGAGTTAAGILGGRPTVVVPFFGDQPFWGSMTARAGAGPMPIAYKNLDADKLAHSILEALKPESLDRAKDLSAQIKAEKGTEAGADSFHKQLHLSNLRCSLDPSRIAVWRVKRTDIRLSTLAATVLGSEGLLDFSDLKLYRPREYETEDGPWEPISGGAAALIGTLGNLSMGIADFPVEILKSFKTAHGELKEIHERKRSGANTPTAPSELASSDNVSTAPGSTVTPAQSPPLSPRGTASPPNEASQQPSLSTVLSADGSAKSYHRQNSLSHHLSHHRSRSRSGSRGPHGHRDSTTGEEVGQVTLETALSGAKAAGKIISAGVKSPMDFTLSLAKGFHNAPKLYGDNTVRQNEKIVGLHSGLKVAGKEFGYGFYDGITGLVTQPLQGAREGGAAGFFKGAAKGFGGLVLKPAAGIWGLPGYTAKGIYSEISKHFGSSVQNYIIAARTAQGFDDWKNSLPEQRTRIVNAWKDSQLETRKHGQLYGQDRKEAIESHILSKTNTNSVELVHGFKNTRHLSWDERKALADRRDQLKKEKKELERQEREEKRKSGKVKSRCKFCPFDHDSSHHLKHTQSLSSLDPSLGKTRSLSKSGDPVDDYEHAIKHSVTSTSRGNPEEDAIVERALRASLRELHGAGDSHRHSDASFQQAIQASIREFKRAQEEHAQQTGVASTVPAIPEEHHDAELHRVLTESLEEYKAAQAVKEQNGDPERGRHRHLDDSDSAIDTDYDEDFKRTIEESKRLHTEKELKQNQEELNAVEAALALTNPDSKSATVTTEEAVADDDELKRAITASEEEEKNRQNEVTRQKTEEEIVLEYVKKQSLLEEELRAKKSAAAGPA</sequence>
<dbReference type="GO" id="GO:0016906">
    <property type="term" value="F:sterol 3-beta-glucosyltransferase activity"/>
    <property type="evidence" value="ECO:0007669"/>
    <property type="project" value="UniProtKB-ARBA"/>
</dbReference>
<dbReference type="Pfam" id="PF06722">
    <property type="entry name" value="EryCIII-like_C"/>
    <property type="match status" value="1"/>
</dbReference>
<dbReference type="Gene3D" id="3.40.50.2000">
    <property type="entry name" value="Glycogen Phosphorylase B"/>
    <property type="match status" value="2"/>
</dbReference>
<evidence type="ECO:0000256" key="2">
    <source>
        <dbReference type="ARBA" id="ARBA00023098"/>
    </source>
</evidence>
<evidence type="ECO:0000256" key="1">
    <source>
        <dbReference type="ARBA" id="ARBA00022679"/>
    </source>
</evidence>
<dbReference type="SUPFAM" id="SSF53756">
    <property type="entry name" value="UDP-Glycosyltransferase/glycogen phosphorylase"/>
    <property type="match status" value="1"/>
</dbReference>
<feature type="domain" description="Erythromycin biosynthesis protein CIII-like C-terminal" evidence="5">
    <location>
        <begin position="487"/>
        <end position="577"/>
    </location>
</feature>
<feature type="region of interest" description="Disordered" evidence="3">
    <location>
        <begin position="705"/>
        <end position="813"/>
    </location>
</feature>
<feature type="compositionally biased region" description="Polar residues" evidence="3">
    <location>
        <begin position="1084"/>
        <end position="1102"/>
    </location>
</feature>
<evidence type="ECO:0000313" key="7">
    <source>
        <dbReference type="Proteomes" id="UP001172673"/>
    </source>
</evidence>
<dbReference type="InterPro" id="IPR003903">
    <property type="entry name" value="UIM_dom"/>
</dbReference>
<feature type="compositionally biased region" description="Basic and acidic residues" evidence="3">
    <location>
        <begin position="1309"/>
        <end position="1320"/>
    </location>
</feature>
<keyword evidence="7" id="KW-1185">Reference proteome</keyword>
<keyword evidence="2" id="KW-0443">Lipid metabolism</keyword>
<evidence type="ECO:0000259" key="5">
    <source>
        <dbReference type="Pfam" id="PF06722"/>
    </source>
</evidence>
<feature type="compositionally biased region" description="Basic and acidic residues" evidence="3">
    <location>
        <begin position="1217"/>
        <end position="1231"/>
    </location>
</feature>
<dbReference type="GO" id="GO:0006629">
    <property type="term" value="P:lipid metabolic process"/>
    <property type="evidence" value="ECO:0007669"/>
    <property type="project" value="UniProtKB-KW"/>
</dbReference>
<evidence type="ECO:0000256" key="3">
    <source>
        <dbReference type="SAM" id="MobiDB-lite"/>
    </source>
</evidence>
<dbReference type="InterPro" id="IPR010610">
    <property type="entry name" value="EryCIII-like_C"/>
</dbReference>
<dbReference type="SMART" id="SM00726">
    <property type="entry name" value="UIM"/>
    <property type="match status" value="6"/>
</dbReference>
<dbReference type="EMBL" id="JAPDRK010000013">
    <property type="protein sequence ID" value="KAJ9606649.1"/>
    <property type="molecule type" value="Genomic_DNA"/>
</dbReference>
<feature type="region of interest" description="Disordered" evidence="3">
    <location>
        <begin position="1047"/>
        <end position="1109"/>
    </location>
</feature>
<name>A0AA38X4F8_9EURO</name>
<feature type="region of interest" description="Disordered" evidence="3">
    <location>
        <begin position="1211"/>
        <end position="1241"/>
    </location>
</feature>
<dbReference type="Pfam" id="PF03033">
    <property type="entry name" value="Glyco_transf_28"/>
    <property type="match status" value="1"/>
</dbReference>
<evidence type="ECO:0000313" key="6">
    <source>
        <dbReference type="EMBL" id="KAJ9606649.1"/>
    </source>
</evidence>
<proteinExistence type="predicted"/>
<feature type="compositionally biased region" description="Basic residues" evidence="3">
    <location>
        <begin position="785"/>
        <end position="795"/>
    </location>
</feature>
<reference evidence="6" key="1">
    <citation type="submission" date="2022-10" db="EMBL/GenBank/DDBJ databases">
        <title>Culturing micro-colonial fungi from biological soil crusts in the Mojave desert and describing Neophaeococcomyces mojavensis, and introducing the new genera and species Taxawa tesnikishii.</title>
        <authorList>
            <person name="Kurbessoian T."/>
            <person name="Stajich J.E."/>
        </authorList>
    </citation>
    <scope>NUCLEOTIDE SEQUENCE</scope>
    <source>
        <strain evidence="6">TK_41</strain>
    </source>
</reference>
<feature type="domain" description="Glycosyltransferase family 28 N-terminal" evidence="4">
    <location>
        <begin position="152"/>
        <end position="216"/>
    </location>
</feature>
<dbReference type="GO" id="GO:0005975">
    <property type="term" value="P:carbohydrate metabolic process"/>
    <property type="evidence" value="ECO:0007669"/>
    <property type="project" value="InterPro"/>
</dbReference>
<accession>A0AA38X4F8</accession>
<dbReference type="InterPro" id="IPR002213">
    <property type="entry name" value="UDP_glucos_trans"/>
</dbReference>
<evidence type="ECO:0000259" key="4">
    <source>
        <dbReference type="Pfam" id="PF03033"/>
    </source>
</evidence>
<feature type="region of interest" description="Disordered" evidence="3">
    <location>
        <begin position="1301"/>
        <end position="1320"/>
    </location>
</feature>
<protein>
    <recommendedName>
        <fullName evidence="8">Glycosyltransferase family 28 N-terminal domain-containing protein</fullName>
    </recommendedName>
</protein>
<feature type="region of interest" description="Disordered" evidence="3">
    <location>
        <begin position="25"/>
        <end position="70"/>
    </location>
</feature>
<gene>
    <name evidence="6" type="ORF">H2200_008657</name>
</gene>
<dbReference type="FunFam" id="3.40.50.2000:FF:000100">
    <property type="entry name" value="Glycosyltransferase family 1 protein"/>
    <property type="match status" value="1"/>
</dbReference>
<dbReference type="PANTHER" id="PTHR48050:SF13">
    <property type="entry name" value="STEROL 3-BETA-GLUCOSYLTRANSFERASE UGT80A2"/>
    <property type="match status" value="1"/>
</dbReference>
<keyword evidence="1" id="KW-0808">Transferase</keyword>
<feature type="compositionally biased region" description="Acidic residues" evidence="3">
    <location>
        <begin position="1232"/>
        <end position="1241"/>
    </location>
</feature>
<dbReference type="InterPro" id="IPR004276">
    <property type="entry name" value="GlycoTrans_28_N"/>
</dbReference>
<feature type="compositionally biased region" description="Polar residues" evidence="3">
    <location>
        <begin position="752"/>
        <end position="767"/>
    </location>
</feature>
<dbReference type="CDD" id="cd03784">
    <property type="entry name" value="GT1_Gtf-like"/>
    <property type="match status" value="1"/>
</dbReference>
<dbReference type="PANTHER" id="PTHR48050">
    <property type="entry name" value="STEROL 3-BETA-GLUCOSYLTRANSFERASE"/>
    <property type="match status" value="1"/>
</dbReference>
<dbReference type="Proteomes" id="UP001172673">
    <property type="component" value="Unassembled WGS sequence"/>
</dbReference>
<feature type="compositionally biased region" description="Polar residues" evidence="3">
    <location>
        <begin position="713"/>
        <end position="740"/>
    </location>
</feature>
<evidence type="ECO:0008006" key="8">
    <source>
        <dbReference type="Google" id="ProtNLM"/>
    </source>
</evidence>
<feature type="compositionally biased region" description="Basic and acidic residues" evidence="3">
    <location>
        <begin position="1047"/>
        <end position="1059"/>
    </location>
</feature>
<comment type="caution">
    <text evidence="6">The sequence shown here is derived from an EMBL/GenBank/DDBJ whole genome shotgun (WGS) entry which is preliminary data.</text>
</comment>
<dbReference type="FunFam" id="3.40.50.2000:FF:000009">
    <property type="entry name" value="Sterol 3-beta-glucosyltransferase UGT80A2"/>
    <property type="match status" value="1"/>
</dbReference>